<dbReference type="Pfam" id="PF00011">
    <property type="entry name" value="HSP20"/>
    <property type="match status" value="1"/>
</dbReference>
<dbReference type="CDD" id="cd06471">
    <property type="entry name" value="ACD_LpsHSP_like"/>
    <property type="match status" value="1"/>
</dbReference>
<evidence type="ECO:0000256" key="1">
    <source>
        <dbReference type="PROSITE-ProRule" id="PRU00285"/>
    </source>
</evidence>
<dbReference type="HOGENOM" id="CLU_046737_8_0_11"/>
<dbReference type="KEGG" id="shi:Shel_19940"/>
<keyword evidence="4" id="KW-0346">Stress response</keyword>
<name>C7N7X3_SLAHD</name>
<dbReference type="InterPro" id="IPR031107">
    <property type="entry name" value="Small_HSP"/>
</dbReference>
<dbReference type="AlphaFoldDB" id="C7N7X3"/>
<proteinExistence type="inferred from homology"/>
<evidence type="ECO:0000259" key="3">
    <source>
        <dbReference type="PROSITE" id="PS01031"/>
    </source>
</evidence>
<feature type="domain" description="SHSP" evidence="3">
    <location>
        <begin position="30"/>
        <end position="148"/>
    </location>
</feature>
<evidence type="ECO:0000256" key="2">
    <source>
        <dbReference type="RuleBase" id="RU003616"/>
    </source>
</evidence>
<dbReference type="eggNOG" id="COG0071">
    <property type="taxonomic scope" value="Bacteria"/>
</dbReference>
<organism evidence="4 5">
    <name type="scientific">Slackia heliotrinireducens (strain ATCC 29202 / DSM 20476 / NCTC 11029 / RHS 1)</name>
    <name type="common">Peptococcus heliotrinreducens</name>
    <dbReference type="NCBI Taxonomy" id="471855"/>
    <lineage>
        <taxon>Bacteria</taxon>
        <taxon>Bacillati</taxon>
        <taxon>Actinomycetota</taxon>
        <taxon>Coriobacteriia</taxon>
        <taxon>Eggerthellales</taxon>
        <taxon>Eggerthellaceae</taxon>
        <taxon>Slackia</taxon>
    </lineage>
</organism>
<dbReference type="InterPro" id="IPR002068">
    <property type="entry name" value="A-crystallin/Hsp20_dom"/>
</dbReference>
<accession>C7N7X3</accession>
<dbReference type="RefSeq" id="WP_012799109.1">
    <property type="nucleotide sequence ID" value="NC_013165.1"/>
</dbReference>
<dbReference type="PROSITE" id="PS01031">
    <property type="entry name" value="SHSP"/>
    <property type="match status" value="1"/>
</dbReference>
<reference evidence="4 5" key="1">
    <citation type="journal article" date="2009" name="Stand. Genomic Sci.">
        <title>Complete genome sequence of Slackia heliotrinireducens type strain (RHS 1).</title>
        <authorList>
            <person name="Pukall R."/>
            <person name="Lapidus A."/>
            <person name="Nolan M."/>
            <person name="Copeland A."/>
            <person name="Glavina Del Rio T."/>
            <person name="Lucas S."/>
            <person name="Chen F."/>
            <person name="Tice H."/>
            <person name="Cheng J.F."/>
            <person name="Chertkov O."/>
            <person name="Bruce D."/>
            <person name="Goodwin L."/>
            <person name="Kuske C."/>
            <person name="Brettin T."/>
            <person name="Detter J.C."/>
            <person name="Han C."/>
            <person name="Pitluck S."/>
            <person name="Pati A."/>
            <person name="Mavrommatis K."/>
            <person name="Ivanova N."/>
            <person name="Ovchinnikova G."/>
            <person name="Chen A."/>
            <person name="Palaniappan K."/>
            <person name="Schneider S."/>
            <person name="Rohde M."/>
            <person name="Chain P."/>
            <person name="D'haeseleer P."/>
            <person name="Goker M."/>
            <person name="Bristow J."/>
            <person name="Eisen J.A."/>
            <person name="Markowitz V."/>
            <person name="Kyrpides N.C."/>
            <person name="Klenk H.P."/>
            <person name="Hugenholtz P."/>
        </authorList>
    </citation>
    <scope>NUCLEOTIDE SEQUENCE [LARGE SCALE GENOMIC DNA]</scope>
    <source>
        <strain evidence="5">ATCC 29202 / DSM 20476 / NCTC 11029 / RHS 1</strain>
    </source>
</reference>
<dbReference type="EMBL" id="CP001684">
    <property type="protein sequence ID" value="ACV23008.1"/>
    <property type="molecule type" value="Genomic_DNA"/>
</dbReference>
<dbReference type="PANTHER" id="PTHR11527">
    <property type="entry name" value="HEAT-SHOCK PROTEIN 20 FAMILY MEMBER"/>
    <property type="match status" value="1"/>
</dbReference>
<dbReference type="Gene3D" id="2.60.40.790">
    <property type="match status" value="1"/>
</dbReference>
<comment type="similarity">
    <text evidence="1 2">Belongs to the small heat shock protein (HSP20) family.</text>
</comment>
<gene>
    <name evidence="4" type="ordered locus">Shel_19940</name>
</gene>
<dbReference type="STRING" id="471855.Shel_19940"/>
<protein>
    <submittedName>
        <fullName evidence="4">Molecular chaperone (Small heat shock protein)</fullName>
    </submittedName>
</protein>
<evidence type="ECO:0000313" key="5">
    <source>
        <dbReference type="Proteomes" id="UP000002026"/>
    </source>
</evidence>
<sequence length="149" mass="16907">MMLMPRRNSFFDDFMSDPFELAFPAARTQETRKPITSLMKTDIRETDQAIVIEMELPGVAKENVKAEVENGYLTVTATTEEVKSDGDENGTWLRKERFTGTSRRSFYIGEDVAEEDIHAKYVDGILTITVPKKELLPEPETKKTIAIEG</sequence>
<evidence type="ECO:0000313" key="4">
    <source>
        <dbReference type="EMBL" id="ACV23008.1"/>
    </source>
</evidence>
<dbReference type="Proteomes" id="UP000002026">
    <property type="component" value="Chromosome"/>
</dbReference>
<keyword evidence="5" id="KW-1185">Reference proteome</keyword>
<dbReference type="SUPFAM" id="SSF49764">
    <property type="entry name" value="HSP20-like chaperones"/>
    <property type="match status" value="1"/>
</dbReference>
<dbReference type="InterPro" id="IPR008978">
    <property type="entry name" value="HSP20-like_chaperone"/>
</dbReference>